<comment type="caution">
    <text evidence="1">The sequence shown here is derived from an EMBL/GenBank/DDBJ whole genome shotgun (WGS) entry which is preliminary data.</text>
</comment>
<proteinExistence type="predicted"/>
<keyword evidence="2" id="KW-1185">Reference proteome</keyword>
<dbReference type="Proteomes" id="UP000305709">
    <property type="component" value="Unassembled WGS sequence"/>
</dbReference>
<dbReference type="EMBL" id="VDFV01000035">
    <property type="protein sequence ID" value="TNC65971.1"/>
    <property type="molecule type" value="Genomic_DNA"/>
</dbReference>
<organism evidence="1 2">
    <name type="scientific">Rubellimicrobium roseum</name>
    <dbReference type="NCBI Taxonomy" id="687525"/>
    <lineage>
        <taxon>Bacteria</taxon>
        <taxon>Pseudomonadati</taxon>
        <taxon>Pseudomonadota</taxon>
        <taxon>Alphaproteobacteria</taxon>
        <taxon>Rhodobacterales</taxon>
        <taxon>Roseobacteraceae</taxon>
        <taxon>Rubellimicrobium</taxon>
    </lineage>
</organism>
<evidence type="ECO:0000313" key="2">
    <source>
        <dbReference type="Proteomes" id="UP000305709"/>
    </source>
</evidence>
<reference evidence="1 2" key="1">
    <citation type="submission" date="2019-06" db="EMBL/GenBank/DDBJ databases">
        <authorList>
            <person name="Jiang L."/>
        </authorList>
    </citation>
    <scope>NUCLEOTIDE SEQUENCE [LARGE SCALE GENOMIC DNA]</scope>
    <source>
        <strain evidence="1 2">YIM 48858</strain>
    </source>
</reference>
<dbReference type="AlphaFoldDB" id="A0A5C4N679"/>
<protein>
    <submittedName>
        <fullName evidence="1">DUF1127 domain-containing protein</fullName>
    </submittedName>
</protein>
<dbReference type="OrthoDB" id="7867799at2"/>
<evidence type="ECO:0000313" key="1">
    <source>
        <dbReference type="EMBL" id="TNC65971.1"/>
    </source>
</evidence>
<dbReference type="RefSeq" id="WP_139082900.1">
    <property type="nucleotide sequence ID" value="NZ_VDFV01000035.1"/>
</dbReference>
<name>A0A5C4N679_9RHOB</name>
<gene>
    <name evidence="1" type="ORF">FHG71_17025</name>
</gene>
<sequence>MAMIADTHHRNLRDTIAAPFQAVVSFLTLLAEANPRLAAVERLNRLSDEDLAARGTSREDEIRRIFGIRASI</sequence>
<accession>A0A5C4N679</accession>